<sequence length="110" mass="12480">MEPTTKRGKGNDKRLTTNDWQQLQPPEDNRSRFESLFNDIDSVSYRTCISEKRDVLKTPDTDFRFCNLNQQTPNSVQPNLSSPLGCGGPADEVQNNPSHSQLTRRAAEQL</sequence>
<evidence type="ECO:0000313" key="2">
    <source>
        <dbReference type="EMBL" id="TNN50959.1"/>
    </source>
</evidence>
<feature type="compositionally biased region" description="Polar residues" evidence="1">
    <location>
        <begin position="69"/>
        <end position="82"/>
    </location>
</feature>
<reference evidence="2 3" key="1">
    <citation type="submission" date="2019-03" db="EMBL/GenBank/DDBJ databases">
        <title>First draft genome of Liparis tanakae, snailfish: a comprehensive survey of snailfish specific genes.</title>
        <authorList>
            <person name="Kim W."/>
            <person name="Song I."/>
            <person name="Jeong J.-H."/>
            <person name="Kim D."/>
            <person name="Kim S."/>
            <person name="Ryu S."/>
            <person name="Song J.Y."/>
            <person name="Lee S.K."/>
        </authorList>
    </citation>
    <scope>NUCLEOTIDE SEQUENCE [LARGE SCALE GENOMIC DNA]</scope>
    <source>
        <tissue evidence="2">Muscle</tissue>
    </source>
</reference>
<name>A0A4Z2GC59_9TELE</name>
<proteinExistence type="predicted"/>
<comment type="caution">
    <text evidence="2">The sequence shown here is derived from an EMBL/GenBank/DDBJ whole genome shotgun (WGS) entry which is preliminary data.</text>
</comment>
<keyword evidence="3" id="KW-1185">Reference proteome</keyword>
<organism evidence="2 3">
    <name type="scientific">Liparis tanakae</name>
    <name type="common">Tanaka's snailfish</name>
    <dbReference type="NCBI Taxonomy" id="230148"/>
    <lineage>
        <taxon>Eukaryota</taxon>
        <taxon>Metazoa</taxon>
        <taxon>Chordata</taxon>
        <taxon>Craniata</taxon>
        <taxon>Vertebrata</taxon>
        <taxon>Euteleostomi</taxon>
        <taxon>Actinopterygii</taxon>
        <taxon>Neopterygii</taxon>
        <taxon>Teleostei</taxon>
        <taxon>Neoteleostei</taxon>
        <taxon>Acanthomorphata</taxon>
        <taxon>Eupercaria</taxon>
        <taxon>Perciformes</taxon>
        <taxon>Cottioidei</taxon>
        <taxon>Cottales</taxon>
        <taxon>Liparidae</taxon>
        <taxon>Liparis</taxon>
    </lineage>
</organism>
<dbReference type="AlphaFoldDB" id="A0A4Z2GC59"/>
<accession>A0A4Z2GC59</accession>
<feature type="region of interest" description="Disordered" evidence="1">
    <location>
        <begin position="69"/>
        <end position="110"/>
    </location>
</feature>
<gene>
    <name evidence="2" type="ORF">EYF80_038832</name>
</gene>
<feature type="compositionally biased region" description="Polar residues" evidence="1">
    <location>
        <begin position="93"/>
        <end position="103"/>
    </location>
</feature>
<dbReference type="Proteomes" id="UP000314294">
    <property type="component" value="Unassembled WGS sequence"/>
</dbReference>
<evidence type="ECO:0000256" key="1">
    <source>
        <dbReference type="SAM" id="MobiDB-lite"/>
    </source>
</evidence>
<evidence type="ECO:0000313" key="3">
    <source>
        <dbReference type="Proteomes" id="UP000314294"/>
    </source>
</evidence>
<feature type="region of interest" description="Disordered" evidence="1">
    <location>
        <begin position="1"/>
        <end position="32"/>
    </location>
</feature>
<protein>
    <submittedName>
        <fullName evidence="2">Uncharacterized protein</fullName>
    </submittedName>
</protein>
<dbReference type="EMBL" id="SRLO01000599">
    <property type="protein sequence ID" value="TNN50959.1"/>
    <property type="molecule type" value="Genomic_DNA"/>
</dbReference>